<evidence type="ECO:0000313" key="3">
    <source>
        <dbReference type="EMBL" id="KAI5078064.1"/>
    </source>
</evidence>
<proteinExistence type="predicted"/>
<protein>
    <submittedName>
        <fullName evidence="3">Uncharacterized protein</fullName>
    </submittedName>
</protein>
<dbReference type="Proteomes" id="UP000886520">
    <property type="component" value="Chromosome 7"/>
</dbReference>
<keyword evidence="1" id="KW-0175">Coiled coil</keyword>
<accession>A0A9D4V1X6</accession>
<evidence type="ECO:0000313" key="4">
    <source>
        <dbReference type="Proteomes" id="UP000886520"/>
    </source>
</evidence>
<name>A0A9D4V1X6_ADICA</name>
<evidence type="ECO:0000256" key="1">
    <source>
        <dbReference type="SAM" id="Coils"/>
    </source>
</evidence>
<feature type="compositionally biased region" description="Basic and acidic residues" evidence="2">
    <location>
        <begin position="45"/>
        <end position="54"/>
    </location>
</feature>
<comment type="caution">
    <text evidence="3">The sequence shown here is derived from an EMBL/GenBank/DDBJ whole genome shotgun (WGS) entry which is preliminary data.</text>
</comment>
<organism evidence="3 4">
    <name type="scientific">Adiantum capillus-veneris</name>
    <name type="common">Maidenhair fern</name>
    <dbReference type="NCBI Taxonomy" id="13818"/>
    <lineage>
        <taxon>Eukaryota</taxon>
        <taxon>Viridiplantae</taxon>
        <taxon>Streptophyta</taxon>
        <taxon>Embryophyta</taxon>
        <taxon>Tracheophyta</taxon>
        <taxon>Polypodiopsida</taxon>
        <taxon>Polypodiidae</taxon>
        <taxon>Polypodiales</taxon>
        <taxon>Pteridineae</taxon>
        <taxon>Pteridaceae</taxon>
        <taxon>Vittarioideae</taxon>
        <taxon>Adiantum</taxon>
    </lineage>
</organism>
<feature type="region of interest" description="Disordered" evidence="2">
    <location>
        <begin position="1"/>
        <end position="95"/>
    </location>
</feature>
<reference evidence="3" key="1">
    <citation type="submission" date="2021-01" db="EMBL/GenBank/DDBJ databases">
        <title>Adiantum capillus-veneris genome.</title>
        <authorList>
            <person name="Fang Y."/>
            <person name="Liao Q."/>
        </authorList>
    </citation>
    <scope>NUCLEOTIDE SEQUENCE</scope>
    <source>
        <strain evidence="3">H3</strain>
        <tissue evidence="3">Leaf</tissue>
    </source>
</reference>
<sequence>MERRGAAAGAEEEEWHESGLRVNADEGPPYPLSPPSNRTQAASFDHGDGGRTDGDEAPAAPLHSLISPYKESPSDHGDGNCASAAADDDAKGNQRTPSLHEFFSLETINGGLQELLCRAALQQAQIRDLINSIGFSSFGRNGVCIHEELPCGLTSTHQSHHHVGCSSAHLHSQLLLQIARLQERIKCVTRELVVAKARSDELQSRLALAMSQQGEGDNLQHTR</sequence>
<dbReference type="EMBL" id="JABFUD020000007">
    <property type="protein sequence ID" value="KAI5078064.1"/>
    <property type="molecule type" value="Genomic_DNA"/>
</dbReference>
<gene>
    <name evidence="3" type="ORF">GOP47_0007888</name>
</gene>
<feature type="coiled-coil region" evidence="1">
    <location>
        <begin position="171"/>
        <end position="198"/>
    </location>
</feature>
<keyword evidence="4" id="KW-1185">Reference proteome</keyword>
<dbReference type="AlphaFoldDB" id="A0A9D4V1X6"/>
<evidence type="ECO:0000256" key="2">
    <source>
        <dbReference type="SAM" id="MobiDB-lite"/>
    </source>
</evidence>